<dbReference type="InterPro" id="IPR043129">
    <property type="entry name" value="ATPase_NBD"/>
</dbReference>
<dbReference type="eggNOG" id="COG0849">
    <property type="taxonomic scope" value="Bacteria"/>
</dbReference>
<proteinExistence type="predicted"/>
<gene>
    <name evidence="2" type="ORF">CTER_0530</name>
</gene>
<keyword evidence="2" id="KW-0131">Cell cycle</keyword>
<dbReference type="Proteomes" id="UP000014155">
    <property type="component" value="Unassembled WGS sequence"/>
</dbReference>
<dbReference type="STRING" id="1195236.CTER_0530"/>
<dbReference type="AlphaFoldDB" id="S0FT04"/>
<name>S0FT04_RUMCE</name>
<evidence type="ECO:0000313" key="2">
    <source>
        <dbReference type="EMBL" id="EMS73461.1"/>
    </source>
</evidence>
<evidence type="ECO:0000313" key="3">
    <source>
        <dbReference type="Proteomes" id="UP000014155"/>
    </source>
</evidence>
<comment type="caution">
    <text evidence="2">The sequence shown here is derived from an EMBL/GenBank/DDBJ whole genome shotgun (WGS) entry which is preliminary data.</text>
</comment>
<dbReference type="SMART" id="SM00842">
    <property type="entry name" value="FtsA"/>
    <property type="match status" value="1"/>
</dbReference>
<reference evidence="2 3" key="1">
    <citation type="journal article" date="2013" name="Genome Announc.">
        <title>Draft Genome Sequence of the Cellulolytic, Mesophilic, Anaerobic Bacterium Clostridium termitidis Strain CT1112 (DSM 5398).</title>
        <authorList>
            <person name="Lal S."/>
            <person name="Ramachandran U."/>
            <person name="Zhang X."/>
            <person name="Munir R."/>
            <person name="Sparling R."/>
            <person name="Levin D.B."/>
        </authorList>
    </citation>
    <scope>NUCLEOTIDE SEQUENCE [LARGE SCALE GENOMIC DNA]</scope>
    <source>
        <strain evidence="2 3">CT1112</strain>
    </source>
</reference>
<accession>S0FT04</accession>
<dbReference type="PANTHER" id="PTHR32432:SF3">
    <property type="entry name" value="ETHANOLAMINE UTILIZATION PROTEIN EUTJ"/>
    <property type="match status" value="1"/>
</dbReference>
<protein>
    <submittedName>
        <fullName evidence="2">Actin-like ATPase involved in cell division</fullName>
    </submittedName>
</protein>
<dbReference type="PANTHER" id="PTHR32432">
    <property type="entry name" value="CELL DIVISION PROTEIN FTSA-RELATED"/>
    <property type="match status" value="1"/>
</dbReference>
<keyword evidence="2" id="KW-0132">Cell division</keyword>
<keyword evidence="3" id="KW-1185">Reference proteome</keyword>
<dbReference type="Gene3D" id="3.30.420.40">
    <property type="match status" value="2"/>
</dbReference>
<dbReference type="RefSeq" id="WP_004623864.1">
    <property type="nucleotide sequence ID" value="NZ_AORV01000019.1"/>
</dbReference>
<evidence type="ECO:0000259" key="1">
    <source>
        <dbReference type="SMART" id="SM00842"/>
    </source>
</evidence>
<dbReference type="SUPFAM" id="SSF53067">
    <property type="entry name" value="Actin-like ATPase domain"/>
    <property type="match status" value="2"/>
</dbReference>
<dbReference type="InterPro" id="IPR003494">
    <property type="entry name" value="SHS2_FtsA"/>
</dbReference>
<feature type="domain" description="SHS2" evidence="1">
    <location>
        <begin position="23"/>
        <end position="221"/>
    </location>
</feature>
<dbReference type="CDD" id="cd24004">
    <property type="entry name" value="ASKHA_NBD_PilM-like"/>
    <property type="match status" value="1"/>
</dbReference>
<dbReference type="GO" id="GO:0051301">
    <property type="term" value="P:cell division"/>
    <property type="evidence" value="ECO:0007669"/>
    <property type="project" value="UniProtKB-KW"/>
</dbReference>
<dbReference type="EMBL" id="AORV01000019">
    <property type="protein sequence ID" value="EMS73461.1"/>
    <property type="molecule type" value="Genomic_DNA"/>
</dbReference>
<organism evidence="2 3">
    <name type="scientific">Ruminiclostridium cellobioparum subsp. termitidis CT1112</name>
    <dbReference type="NCBI Taxonomy" id="1195236"/>
    <lineage>
        <taxon>Bacteria</taxon>
        <taxon>Bacillati</taxon>
        <taxon>Bacillota</taxon>
        <taxon>Clostridia</taxon>
        <taxon>Eubacteriales</taxon>
        <taxon>Oscillospiraceae</taxon>
        <taxon>Ruminiclostridium</taxon>
    </lineage>
</organism>
<sequence>MPNKPKTAKKVEIKENYSREDLIFALDIGTRTVVGIVGFYENEYFKVIAAEVYEHRSRAMLDGQIHDINKVAEVVSEVKERLETALGLKLTKVAIAAAGRVLKTSQTKLEYEIEQGREITPDIVGSMEVDAIQNAQIQLDNELSAEEKVPFYCVGYSVVNYFLNGYTISSLIGHKGKKIGVEVLATFLPHVVVDSLYTVMEKVGLKVAGLTLEPIAAISVTIPKDLRLLNLVLVDIGAGTSDIAITKDGSVVAYGMVPIAGDEITEKIAQEFLVDFNAAEKIKISITSGVESIKYTDILGNKREVDNAQALEALQPAIEVLANSIADKILEFNQKAPNAVFLIGGGSQISGLTGKIAGRLGINSDRVAVRGRDVIHNIKTKLRKLSGPESITPFGIAMMAHSTKGQDFLSVSVNGEKIQLLNSKKLTVADALILVGFNPNKLIGRTGKSLKFNYNGKPVLIKGEHGEAAEILVNEAPASLDTIINVGDNITVKAAVNGRDAVKQLREYIINPNGLKVSLNKDTLKLVPQAAVNGENRNPHTDINDGDDVTVKEIVTLGQFAAEFNLDPANNVLTVNGEQKEMDYCLAENDSISCTGIEKETQKLTDSAEESLALAGKAVENDLKDEGFVITVNGEKVKLNEGKQYIFVDVFSYIDFDLTSPKGNIILKLNGKVANFTDSIVPGDVIEIFWEKFKI</sequence>
<dbReference type="PATRIC" id="fig|1195236.3.peg.850"/>
<dbReference type="Pfam" id="PF14450">
    <property type="entry name" value="FtsA"/>
    <property type="match status" value="1"/>
</dbReference>
<dbReference type="InterPro" id="IPR050696">
    <property type="entry name" value="FtsA/MreB"/>
</dbReference>